<sequence>MDGYKFFMPTQMEYGRGLAKKTGELLKPYVKQKVLIVTDAGVRKAKILDPIEMSLNEQGIAYDIFDEVDPNPTNQIVENGLRYLQKGNCDIVLAVGGGSSIDTAKAIAALVNNSGSILDYEGVNKLPHPPLPIVAIPTTAGTGSEATPATIITNEKTLFKAAIISPHLYPKLAILDPELTLGLPPSITAATGMDALTHAIESYTSKFSNPVSQALAINAVKIIGENINKAYFVGTDMDSRGEMLVASCMAGMAFAQSRLGNVHAISHTLGGIFNIPHGIANAALLPYVMAYNLPACPDQYKEIAVALGEDVSGLPVTEAGRKAIEAIVTMNKSLNIPDNIKDLGVSLDYLPQMIRDTMRSGNVFANPRLTSESDVRQIIENAYHGVL</sequence>
<dbReference type="InterPro" id="IPR001670">
    <property type="entry name" value="ADH_Fe/GldA"/>
</dbReference>
<organism evidence="6 7">
    <name type="scientific">Caldalkalibacillus uzonensis</name>
    <dbReference type="NCBI Taxonomy" id="353224"/>
    <lineage>
        <taxon>Bacteria</taxon>
        <taxon>Bacillati</taxon>
        <taxon>Bacillota</taxon>
        <taxon>Bacilli</taxon>
        <taxon>Bacillales</taxon>
        <taxon>Bacillaceae</taxon>
        <taxon>Caldalkalibacillus</taxon>
    </lineage>
</organism>
<reference evidence="6 7" key="1">
    <citation type="submission" date="2023-07" db="EMBL/GenBank/DDBJ databases">
        <title>Genomic Encyclopedia of Type Strains, Phase IV (KMG-IV): sequencing the most valuable type-strain genomes for metagenomic binning, comparative biology and taxonomic classification.</title>
        <authorList>
            <person name="Goeker M."/>
        </authorList>
    </citation>
    <scope>NUCLEOTIDE SEQUENCE [LARGE SCALE GENOMIC DNA]</scope>
    <source>
        <strain evidence="6 7">DSM 17740</strain>
    </source>
</reference>
<protein>
    <submittedName>
        <fullName evidence="6">Alcohol dehydrogenase class IV</fullName>
    </submittedName>
</protein>
<dbReference type="RefSeq" id="WP_307336462.1">
    <property type="nucleotide sequence ID" value="NZ_JAUSUQ010000003.1"/>
</dbReference>
<evidence type="ECO:0000256" key="2">
    <source>
        <dbReference type="ARBA" id="ARBA00023002"/>
    </source>
</evidence>
<dbReference type="InterPro" id="IPR039697">
    <property type="entry name" value="Alcohol_dehydrogenase_Fe"/>
</dbReference>
<dbReference type="Gene3D" id="3.40.50.1970">
    <property type="match status" value="1"/>
</dbReference>
<dbReference type="PANTHER" id="PTHR11496">
    <property type="entry name" value="ALCOHOL DEHYDROGENASE"/>
    <property type="match status" value="1"/>
</dbReference>
<comment type="similarity">
    <text evidence="1">Belongs to the iron-containing alcohol dehydrogenase family.</text>
</comment>
<dbReference type="CDD" id="cd08551">
    <property type="entry name" value="Fe-ADH"/>
    <property type="match status" value="1"/>
</dbReference>
<evidence type="ECO:0000313" key="7">
    <source>
        <dbReference type="Proteomes" id="UP001232445"/>
    </source>
</evidence>
<keyword evidence="2" id="KW-0560">Oxidoreductase</keyword>
<dbReference type="Proteomes" id="UP001232445">
    <property type="component" value="Unassembled WGS sequence"/>
</dbReference>
<evidence type="ECO:0000259" key="4">
    <source>
        <dbReference type="Pfam" id="PF00465"/>
    </source>
</evidence>
<name>A0ABU0CPH9_9BACI</name>
<dbReference type="Pfam" id="PF00465">
    <property type="entry name" value="Fe-ADH"/>
    <property type="match status" value="1"/>
</dbReference>
<dbReference type="Gene3D" id="1.20.1090.10">
    <property type="entry name" value="Dehydroquinate synthase-like - alpha domain"/>
    <property type="match status" value="1"/>
</dbReference>
<keyword evidence="3" id="KW-0520">NAD</keyword>
<evidence type="ECO:0000313" key="6">
    <source>
        <dbReference type="EMBL" id="MDQ0338316.1"/>
    </source>
</evidence>
<accession>A0ABU0CPH9</accession>
<dbReference type="EMBL" id="JAUSUQ010000003">
    <property type="protein sequence ID" value="MDQ0338316.1"/>
    <property type="molecule type" value="Genomic_DNA"/>
</dbReference>
<dbReference type="PROSITE" id="PS00060">
    <property type="entry name" value="ADH_IRON_2"/>
    <property type="match status" value="1"/>
</dbReference>
<dbReference type="PANTHER" id="PTHR11496:SF102">
    <property type="entry name" value="ALCOHOL DEHYDROGENASE 4"/>
    <property type="match status" value="1"/>
</dbReference>
<feature type="domain" description="Alcohol dehydrogenase iron-type/glycerol dehydrogenase GldA" evidence="4">
    <location>
        <begin position="9"/>
        <end position="177"/>
    </location>
</feature>
<proteinExistence type="inferred from homology"/>
<gene>
    <name evidence="6" type="ORF">J2S00_001100</name>
</gene>
<dbReference type="InterPro" id="IPR056798">
    <property type="entry name" value="ADH_Fe_C"/>
</dbReference>
<dbReference type="SUPFAM" id="SSF56796">
    <property type="entry name" value="Dehydroquinate synthase-like"/>
    <property type="match status" value="1"/>
</dbReference>
<dbReference type="Pfam" id="PF25137">
    <property type="entry name" value="ADH_Fe_C"/>
    <property type="match status" value="1"/>
</dbReference>
<comment type="caution">
    <text evidence="6">The sequence shown here is derived from an EMBL/GenBank/DDBJ whole genome shotgun (WGS) entry which is preliminary data.</text>
</comment>
<evidence type="ECO:0000256" key="3">
    <source>
        <dbReference type="ARBA" id="ARBA00023027"/>
    </source>
</evidence>
<feature type="domain" description="Fe-containing alcohol dehydrogenase-like C-terminal" evidence="5">
    <location>
        <begin position="188"/>
        <end position="383"/>
    </location>
</feature>
<evidence type="ECO:0000256" key="1">
    <source>
        <dbReference type="ARBA" id="ARBA00007358"/>
    </source>
</evidence>
<keyword evidence="7" id="KW-1185">Reference proteome</keyword>
<evidence type="ECO:0000259" key="5">
    <source>
        <dbReference type="Pfam" id="PF25137"/>
    </source>
</evidence>
<dbReference type="PROSITE" id="PS00913">
    <property type="entry name" value="ADH_IRON_1"/>
    <property type="match status" value="1"/>
</dbReference>
<dbReference type="InterPro" id="IPR018211">
    <property type="entry name" value="ADH_Fe_CS"/>
</dbReference>